<comment type="caution">
    <text evidence="1">The sequence shown here is derived from an EMBL/GenBank/DDBJ whole genome shotgun (WGS) entry which is preliminary data.</text>
</comment>
<gene>
    <name evidence="1" type="ORF">LCGC14_2981370</name>
</gene>
<reference evidence="1" key="1">
    <citation type="journal article" date="2015" name="Nature">
        <title>Complex archaea that bridge the gap between prokaryotes and eukaryotes.</title>
        <authorList>
            <person name="Spang A."/>
            <person name="Saw J.H."/>
            <person name="Jorgensen S.L."/>
            <person name="Zaremba-Niedzwiedzka K."/>
            <person name="Martijn J."/>
            <person name="Lind A.E."/>
            <person name="van Eijk R."/>
            <person name="Schleper C."/>
            <person name="Guy L."/>
            <person name="Ettema T.J."/>
        </authorList>
    </citation>
    <scope>NUCLEOTIDE SEQUENCE</scope>
</reference>
<sequence>ASGVAFLQAQINAIVLGATGRFQDLTDVDDLHDLMFVGPNVDFNAQAMQNFTIQHQVVGSVAGVSLLDYRLGQDVTLVLTEDITSFNFANVPVGQLAQFEIELQQDDPARVITWPATFRFTAGTPPDITTIDSITIIHLRSINGGVGPWYVTYAENMA</sequence>
<evidence type="ECO:0000313" key="1">
    <source>
        <dbReference type="EMBL" id="KKK64718.1"/>
    </source>
</evidence>
<feature type="non-terminal residue" evidence="1">
    <location>
        <position position="1"/>
    </location>
</feature>
<proteinExistence type="predicted"/>
<accession>A0A0F8X7D0</accession>
<name>A0A0F8X7D0_9ZZZZ</name>
<dbReference type="EMBL" id="LAZR01060896">
    <property type="protein sequence ID" value="KKK64718.1"/>
    <property type="molecule type" value="Genomic_DNA"/>
</dbReference>
<organism evidence="1">
    <name type="scientific">marine sediment metagenome</name>
    <dbReference type="NCBI Taxonomy" id="412755"/>
    <lineage>
        <taxon>unclassified sequences</taxon>
        <taxon>metagenomes</taxon>
        <taxon>ecological metagenomes</taxon>
    </lineage>
</organism>
<dbReference type="AlphaFoldDB" id="A0A0F8X7D0"/>
<protein>
    <submittedName>
        <fullName evidence="1">Uncharacterized protein</fullName>
    </submittedName>
</protein>